<gene>
    <name evidence="1" type="ORF">PXEA_LOCUS12154</name>
</gene>
<accession>A0A448WRW1</accession>
<proteinExistence type="predicted"/>
<dbReference type="Proteomes" id="UP000784294">
    <property type="component" value="Unassembled WGS sequence"/>
</dbReference>
<evidence type="ECO:0000313" key="2">
    <source>
        <dbReference type="Proteomes" id="UP000784294"/>
    </source>
</evidence>
<evidence type="ECO:0000313" key="1">
    <source>
        <dbReference type="EMBL" id="VEL18714.1"/>
    </source>
</evidence>
<dbReference type="AlphaFoldDB" id="A0A448WRW1"/>
<comment type="caution">
    <text evidence="1">The sequence shown here is derived from an EMBL/GenBank/DDBJ whole genome shotgun (WGS) entry which is preliminary data.</text>
</comment>
<sequence>MRHSPQEAALISSLDCQLDLQFQPVPSARQQPRWDSNLGRVMVQTRAHRPLDNTLLKAKPEACFNSCLSAIKTEFKARQLIHPGPVEDSRELAHLVIEAEAVAGSMGSNFGESVMSFRGIVYYEKLHAKQNKQRRAIICCLSGESSFLGYAKAHHESIRIIKTVLRRPFSYTRTTN</sequence>
<reference evidence="1" key="1">
    <citation type="submission" date="2018-11" db="EMBL/GenBank/DDBJ databases">
        <authorList>
            <consortium name="Pathogen Informatics"/>
        </authorList>
    </citation>
    <scope>NUCLEOTIDE SEQUENCE</scope>
</reference>
<protein>
    <submittedName>
        <fullName evidence="1">Uncharacterized protein</fullName>
    </submittedName>
</protein>
<keyword evidence="2" id="KW-1185">Reference proteome</keyword>
<name>A0A448WRW1_9PLAT</name>
<organism evidence="1 2">
    <name type="scientific">Protopolystoma xenopodis</name>
    <dbReference type="NCBI Taxonomy" id="117903"/>
    <lineage>
        <taxon>Eukaryota</taxon>
        <taxon>Metazoa</taxon>
        <taxon>Spiralia</taxon>
        <taxon>Lophotrochozoa</taxon>
        <taxon>Platyhelminthes</taxon>
        <taxon>Monogenea</taxon>
        <taxon>Polyopisthocotylea</taxon>
        <taxon>Polystomatidea</taxon>
        <taxon>Polystomatidae</taxon>
        <taxon>Protopolystoma</taxon>
    </lineage>
</organism>
<dbReference type="EMBL" id="CAAALY010038321">
    <property type="protein sequence ID" value="VEL18714.1"/>
    <property type="molecule type" value="Genomic_DNA"/>
</dbReference>